<dbReference type="Proteomes" id="UP000813444">
    <property type="component" value="Unassembled WGS sequence"/>
</dbReference>
<keyword evidence="8" id="KW-1185">Reference proteome</keyword>
<comment type="subunit">
    <text evidence="4">Binds to mitochondrial small subunit 15S rRNA.</text>
</comment>
<dbReference type="AlphaFoldDB" id="A0A8K0WQ35"/>
<evidence type="ECO:0000313" key="8">
    <source>
        <dbReference type="Proteomes" id="UP000813444"/>
    </source>
</evidence>
<dbReference type="EMBL" id="JAGPNK010000009">
    <property type="protein sequence ID" value="KAH7313307.1"/>
    <property type="molecule type" value="Genomic_DNA"/>
</dbReference>
<dbReference type="InterPro" id="IPR002885">
    <property type="entry name" value="PPR_rpt"/>
</dbReference>
<feature type="region of interest" description="Disordered" evidence="6">
    <location>
        <begin position="642"/>
        <end position="667"/>
    </location>
</feature>
<reference evidence="7" key="1">
    <citation type="journal article" date="2021" name="Nat. Commun.">
        <title>Genetic determinants of endophytism in the Arabidopsis root mycobiome.</title>
        <authorList>
            <person name="Mesny F."/>
            <person name="Miyauchi S."/>
            <person name="Thiergart T."/>
            <person name="Pickel B."/>
            <person name="Atanasova L."/>
            <person name="Karlsson M."/>
            <person name="Huettel B."/>
            <person name="Barry K.W."/>
            <person name="Haridas S."/>
            <person name="Chen C."/>
            <person name="Bauer D."/>
            <person name="Andreopoulos W."/>
            <person name="Pangilinan J."/>
            <person name="LaButti K."/>
            <person name="Riley R."/>
            <person name="Lipzen A."/>
            <person name="Clum A."/>
            <person name="Drula E."/>
            <person name="Henrissat B."/>
            <person name="Kohler A."/>
            <person name="Grigoriev I.V."/>
            <person name="Martin F.M."/>
            <person name="Hacquard S."/>
        </authorList>
    </citation>
    <scope>NUCLEOTIDE SEQUENCE</scope>
    <source>
        <strain evidence="7">MPI-CAGE-CH-0235</strain>
    </source>
</reference>
<feature type="repeat" description="PPR" evidence="5">
    <location>
        <begin position="119"/>
        <end position="153"/>
    </location>
</feature>
<dbReference type="PROSITE" id="PS51375">
    <property type="entry name" value="PPR"/>
    <property type="match status" value="1"/>
</dbReference>
<evidence type="ECO:0000256" key="6">
    <source>
        <dbReference type="SAM" id="MobiDB-lite"/>
    </source>
</evidence>
<gene>
    <name evidence="7" type="ORF">B0I35DRAFT_461703</name>
</gene>
<dbReference type="Gene3D" id="1.25.40.10">
    <property type="entry name" value="Tetratricopeptide repeat domain"/>
    <property type="match status" value="1"/>
</dbReference>
<accession>A0A8K0WQ35</accession>
<dbReference type="PANTHER" id="PTHR47447">
    <property type="entry name" value="OS03G0856100 PROTEIN"/>
    <property type="match status" value="1"/>
</dbReference>
<sequence>MRGHMLSHAGAVRRIAYSNLTHAKLLATARPPLSFTPSLLQSRRCFATSATAVRSDAPTQLVVKDPAKERRKIERTVEKTLTYLTDPWTLGKRVEDTLRRDQWDEALLLTQRATKSMDTIVAWNHLISYQMDQGRLKRAIQCYNELKKRGQLPNSQTYTIIFSGCAKNAHSEQAVAVATKHYNILLNDSRLTPNTIHLNAVLNVCAKAGDLDSMFLTVNSINDATRSPTSWTYTIIINALRHYALKELKDLPAEQHADNIAKVIGRAKGIWTEVINRWRAGKLVLDEELVCAMGRILLLAPGRVQKQEVLDLLQQAMDIPNLAKGQRIKRRKDDQEQEKTAPKVPASAARLNTTYVTPGKNTLALVLKALASLRLTTLGHEYWNLLVKEYDIVPDDDNWQRLFAMLRIGKASTDIASLVDVVPDHSISPELYRFAMETCIRDNINPNAIKNSNVIVDSMMKRLEIPDLMTLRLYLRVAMCSHFHLRAEARDGNADAAKQKYGLQIGAALAKLWDPYKQLHYKYFKATVAYNDKQRGIQYNNQREVIALARLMFGAFNKVLNEKMLPEKDMASMRPIGAKINREIVKFFAEREEREPALKKLGSNSDIKDAQNIEARIRGIDPTMQDADASIAGYESTSRPSADFVWDTTKPVGPSTSRRYRIEREEI</sequence>
<dbReference type="OrthoDB" id="185373at2759"/>
<evidence type="ECO:0000256" key="3">
    <source>
        <dbReference type="ARBA" id="ARBA00044493"/>
    </source>
</evidence>
<comment type="function">
    <text evidence="3">Regulates mitochondrial small subunit maturation by controlling 15S rRNA 5'-end processing. Localizes to the 5' precursor of the 15S rRNA in a position that is subsequently occupied by mS47 in the mature yeast mtSSU. Uses structure and sequence-specific RNA recognition, binding to a single-stranded region of the precursor and specifically recognizing bases -6 to -1. The exchange of Ccm1 for mS47 is coupled to the irreversible removal of precursor rRNA that is accompanied by conformational changes of the mitoribosomal proteins uS5m and mS26. These conformational changes signal completion of 5'-end rRNA processing through protection of the mature 5'-end of the 15S rRNA and stabilization of mS47. The removal of the 5' precursor together with the dissociation of Ccm1 may be catalyzed by the 5'-3' exoribonuclease Pet127. Involved in the specific removal of group I introns in mitochondrial encoded transcripts.</text>
</comment>
<dbReference type="PANTHER" id="PTHR47447:SF17">
    <property type="entry name" value="OS12G0638900 PROTEIN"/>
    <property type="match status" value="1"/>
</dbReference>
<comment type="similarity">
    <text evidence="1">Belongs to the CCM1 family.</text>
</comment>
<proteinExistence type="inferred from homology"/>
<evidence type="ECO:0000313" key="7">
    <source>
        <dbReference type="EMBL" id="KAH7313307.1"/>
    </source>
</evidence>
<dbReference type="Pfam" id="PF13041">
    <property type="entry name" value="PPR_2"/>
    <property type="match status" value="1"/>
</dbReference>
<evidence type="ECO:0000256" key="1">
    <source>
        <dbReference type="ARBA" id="ARBA00006192"/>
    </source>
</evidence>
<comment type="caution">
    <text evidence="7">The sequence shown here is derived from an EMBL/GenBank/DDBJ whole genome shotgun (WGS) entry which is preliminary data.</text>
</comment>
<evidence type="ECO:0000256" key="5">
    <source>
        <dbReference type="PROSITE-ProRule" id="PRU00708"/>
    </source>
</evidence>
<organism evidence="7 8">
    <name type="scientific">Stachybotrys elegans</name>
    <dbReference type="NCBI Taxonomy" id="80388"/>
    <lineage>
        <taxon>Eukaryota</taxon>
        <taxon>Fungi</taxon>
        <taxon>Dikarya</taxon>
        <taxon>Ascomycota</taxon>
        <taxon>Pezizomycotina</taxon>
        <taxon>Sordariomycetes</taxon>
        <taxon>Hypocreomycetidae</taxon>
        <taxon>Hypocreales</taxon>
        <taxon>Stachybotryaceae</taxon>
        <taxon>Stachybotrys</taxon>
    </lineage>
</organism>
<protein>
    <submittedName>
        <fullName evidence="7">Pentatricopeptide repeat protein</fullName>
    </submittedName>
</protein>
<evidence type="ECO:0000256" key="4">
    <source>
        <dbReference type="ARBA" id="ARBA00044511"/>
    </source>
</evidence>
<dbReference type="InterPro" id="IPR011990">
    <property type="entry name" value="TPR-like_helical_dom_sf"/>
</dbReference>
<evidence type="ECO:0000256" key="2">
    <source>
        <dbReference type="ARBA" id="ARBA00022737"/>
    </source>
</evidence>
<keyword evidence="2" id="KW-0677">Repeat</keyword>
<name>A0A8K0WQ35_9HYPO</name>